<protein>
    <submittedName>
        <fullName evidence="3">DEBR0S1_04148g1_1</fullName>
    </submittedName>
</protein>
<accession>A0A7D9GX80</accession>
<dbReference type="AlphaFoldDB" id="A0A7D9GX80"/>
<dbReference type="Proteomes" id="UP000478008">
    <property type="component" value="Unassembled WGS sequence"/>
</dbReference>
<feature type="region of interest" description="Disordered" evidence="1">
    <location>
        <begin position="73"/>
        <end position="393"/>
    </location>
</feature>
<gene>
    <name evidence="3" type="ORF">DEBR0S1_04148G</name>
    <name evidence="2" type="ORF">HII12_001829</name>
</gene>
<evidence type="ECO:0000313" key="5">
    <source>
        <dbReference type="Proteomes" id="UP000568158"/>
    </source>
</evidence>
<feature type="compositionally biased region" description="Acidic residues" evidence="1">
    <location>
        <begin position="338"/>
        <end position="354"/>
    </location>
</feature>
<dbReference type="EMBL" id="CABFWN010000001">
    <property type="protein sequence ID" value="VUG15962.1"/>
    <property type="molecule type" value="Genomic_DNA"/>
</dbReference>
<sequence>MKWSKEQQLLLLKRTCYHKPIGKHRNKELDTIVGELKKSFPELDVKKQDLIDELSKYYDLSGLEALEKEDEVFVEKQKPATKKKRSKMKAEKRTRIKSKEAISIKDNSDEETSEEDADESISSRLAKRVQPEDALEEPRKKKRKTDSLQQEKKKKRVSRSRSRRKVTITDTADNDANKADEGISRGRSRTVEVNDGKRNVKRNPSRSRRLRESSPNNQRENSDGKGSESETESDDNIGSRTRRRSLRESSRTPSINSSPVRRGRSRTPKDLPRSEVNDARRKDLPKEDDIVRRLKSRSRSKVQDLEEISDASTKGKKISKDDGEKGIVGNRSKTEDKVTEEEGEEEEDEDEEDEKTTKDSIASRTRRHQRSPPKGEASTVRMENRKHKGRSRK</sequence>
<name>A0A7D9GX80_DEKBR</name>
<evidence type="ECO:0000313" key="4">
    <source>
        <dbReference type="Proteomes" id="UP000478008"/>
    </source>
</evidence>
<feature type="compositionally biased region" description="Basic and acidic residues" evidence="1">
    <location>
        <begin position="88"/>
        <end position="107"/>
    </location>
</feature>
<feature type="compositionally biased region" description="Basic and acidic residues" evidence="1">
    <location>
        <begin position="175"/>
        <end position="198"/>
    </location>
</feature>
<evidence type="ECO:0000256" key="1">
    <source>
        <dbReference type="SAM" id="MobiDB-lite"/>
    </source>
</evidence>
<evidence type="ECO:0000313" key="3">
    <source>
        <dbReference type="EMBL" id="VUG15962.1"/>
    </source>
</evidence>
<organism evidence="3 4">
    <name type="scientific">Dekkera bruxellensis</name>
    <name type="common">Brettanomyces custersii</name>
    <dbReference type="NCBI Taxonomy" id="5007"/>
    <lineage>
        <taxon>Eukaryota</taxon>
        <taxon>Fungi</taxon>
        <taxon>Dikarya</taxon>
        <taxon>Ascomycota</taxon>
        <taxon>Saccharomycotina</taxon>
        <taxon>Pichiomycetes</taxon>
        <taxon>Pichiales</taxon>
        <taxon>Pichiaceae</taxon>
        <taxon>Brettanomyces</taxon>
    </lineage>
</organism>
<reference evidence="3 4" key="1">
    <citation type="submission" date="2019-07" db="EMBL/GenBank/DDBJ databases">
        <authorList>
            <person name="Friedrich A."/>
            <person name="Schacherer J."/>
        </authorList>
    </citation>
    <scope>NUCLEOTIDE SEQUENCE [LARGE SCALE GENOMIC DNA]</scope>
</reference>
<reference evidence="2 5" key="2">
    <citation type="journal article" date="2020" name="Appl. Microbiol. Biotechnol.">
        <title>Targeted gene deletion in Brettanomyces bruxellensis with an expression-free CRISPR-Cas9 system.</title>
        <authorList>
            <person name="Varela C."/>
            <person name="Bartel C."/>
            <person name="Onetto C."/>
            <person name="Borneman A."/>
        </authorList>
    </citation>
    <scope>NUCLEOTIDE SEQUENCE [LARGE SCALE GENOMIC DNA]</scope>
    <source>
        <strain evidence="2 5">AWRI1613</strain>
    </source>
</reference>
<feature type="compositionally biased region" description="Basic residues" evidence="1">
    <location>
        <begin position="199"/>
        <end position="209"/>
    </location>
</feature>
<feature type="compositionally biased region" description="Basic residues" evidence="1">
    <location>
        <begin position="384"/>
        <end position="393"/>
    </location>
</feature>
<dbReference type="Proteomes" id="UP000568158">
    <property type="component" value="Unassembled WGS sequence"/>
</dbReference>
<feature type="compositionally biased region" description="Acidic residues" evidence="1">
    <location>
        <begin position="108"/>
        <end position="119"/>
    </location>
</feature>
<dbReference type="EMBL" id="JABCYN010000022">
    <property type="protein sequence ID" value="KAF6013114.1"/>
    <property type="molecule type" value="Genomic_DNA"/>
</dbReference>
<evidence type="ECO:0000313" key="2">
    <source>
        <dbReference type="EMBL" id="KAF6013114.1"/>
    </source>
</evidence>
<keyword evidence="4" id="KW-1185">Reference proteome</keyword>
<feature type="compositionally biased region" description="Basic residues" evidence="1">
    <location>
        <begin position="152"/>
        <end position="166"/>
    </location>
</feature>
<proteinExistence type="predicted"/>
<feature type="compositionally biased region" description="Basic and acidic residues" evidence="1">
    <location>
        <begin position="267"/>
        <end position="292"/>
    </location>
</feature>